<evidence type="ECO:0000313" key="5">
    <source>
        <dbReference type="EMBL" id="RYN48333.1"/>
    </source>
</evidence>
<proteinExistence type="predicted"/>
<organism evidence="5 6">
    <name type="scientific">Alternaria tenuissima</name>
    <dbReference type="NCBI Taxonomy" id="119927"/>
    <lineage>
        <taxon>Eukaryota</taxon>
        <taxon>Fungi</taxon>
        <taxon>Dikarya</taxon>
        <taxon>Ascomycota</taxon>
        <taxon>Pezizomycotina</taxon>
        <taxon>Dothideomycetes</taxon>
        <taxon>Pleosporomycetidae</taxon>
        <taxon>Pleosporales</taxon>
        <taxon>Pleosporineae</taxon>
        <taxon>Pleosporaceae</taxon>
        <taxon>Alternaria</taxon>
        <taxon>Alternaria sect. Alternaria</taxon>
        <taxon>Alternaria alternata complex</taxon>
    </lineage>
</organism>
<dbReference type="Pfam" id="PF24564">
    <property type="entry name" value="DUF7605"/>
    <property type="match status" value="1"/>
</dbReference>
<dbReference type="SUPFAM" id="SSF52540">
    <property type="entry name" value="P-loop containing nucleoside triphosphate hydrolases"/>
    <property type="match status" value="1"/>
</dbReference>
<evidence type="ECO:0000313" key="6">
    <source>
        <dbReference type="Proteomes" id="UP000292402"/>
    </source>
</evidence>
<dbReference type="Proteomes" id="UP000292402">
    <property type="component" value="Unassembled WGS sequence"/>
</dbReference>
<gene>
    <name evidence="5" type="ORF">AA0114_g7177</name>
</gene>
<dbReference type="PANTHER" id="PTHR36681">
    <property type="entry name" value="NUCLEAR GTPASE, GERMINAL CENTER-ASSOCIATED, TANDEM DUPLICATE 3"/>
    <property type="match status" value="1"/>
</dbReference>
<feature type="coiled-coil region" evidence="1">
    <location>
        <begin position="805"/>
        <end position="842"/>
    </location>
</feature>
<evidence type="ECO:0000259" key="3">
    <source>
        <dbReference type="Pfam" id="PF00350"/>
    </source>
</evidence>
<dbReference type="InterPro" id="IPR056024">
    <property type="entry name" value="DUF7605"/>
</dbReference>
<evidence type="ECO:0000259" key="4">
    <source>
        <dbReference type="Pfam" id="PF24564"/>
    </source>
</evidence>
<dbReference type="InterPro" id="IPR045063">
    <property type="entry name" value="Dynamin_N"/>
</dbReference>
<protein>
    <recommendedName>
        <fullName evidence="7">G domain-containing protein</fullName>
    </recommendedName>
</protein>
<evidence type="ECO:0000256" key="1">
    <source>
        <dbReference type="SAM" id="Coils"/>
    </source>
</evidence>
<feature type="coiled-coil region" evidence="1">
    <location>
        <begin position="691"/>
        <end position="746"/>
    </location>
</feature>
<feature type="domain" description="Dynamin N-terminal" evidence="3">
    <location>
        <begin position="395"/>
        <end position="648"/>
    </location>
</feature>
<feature type="domain" description="DUF7605" evidence="4">
    <location>
        <begin position="1067"/>
        <end position="1228"/>
    </location>
</feature>
<sequence length="1395" mass="155829">MDWDEFQRRARKVVPEQELKARRCWIAVLDHRKSTNDSFEEADFIWMIGHSKISMQKIRETYEERQGFTAVQLSFKGRVVDQNDVIKSLLLPGDDLVVFVAIDPTNATVQHQNCEPTLLEEQLTQSGVTIHDTATSGHITQTTNGHAGLGTTGRDLLPETATTSLSPSQGALGRSTSLSRPVLSPSLTPNYASALSNVPPVGDLARHPSWYQSRISTLQPVQEELPLSSQRCNSVSNTPHLSANAFRETNSLKTIAAGMDSGTPTVKIEHLTAMSDNVHIQEERQSSAPFQNTSVLQNGNVEPENSFEPIKIFKRAISPELSRREELGSIDRYIRSVIELQDPDALETGVSTSLKILAQLNEKFSQYSTSSAEAASWVQAIEKVLPQSERKRTVVGVVGNTGAGKSSVINAMLDEERLVPTNCMRACTAVVTEMSWNNSTDPSSRYRAEIEFISPAEWEKELTVLLRDFLSENGTLSREAQDPNSDAGIAWAKFHSVYPTIPKDALGACDVPSLMSERAVVEVLGTTKRIHAAEPQNFYQKLQGYVDSKEKISKKDRSKEKVSKKDKSKEKASKSAVQMEYWPLIKVVKIYTKSGALSTGAVIVDLPGVHDSNAARAAVAQGYMKQCTGLWIVAPINRAVDDKAAKTLLGDSFKRQLKYDGGISSVTFICSKTDDISVTEAIDSLGLGEQVTEFEEQQDQYNEQIKKIQSKTADYIESREVYKIAITGASEEIELWETLLEELEEGNPVFTPLPKTHKRKRAGSSKQPRKKKQFLDDDTYDDTDDGIQDTDHNESESDDEVIFQAERTRLSKGDIKEKLKELRETEKNARREERQIKRSIDELKPRIRELKAKKAEIKASISRICIAGRNHYSKSAIQRDFATGIKEIDQENAAEEDEDNFNPEVEMRDYDEVARSLPVFCVSSRAYQKMCGRMQKDDGVPGFVDPQDTEVPQLQAHCRKLTEGGRIQTSRAFLTTVCQMLNTFSLWTSDDGTGLQMTKEETQKQVIHLQQRLNELTNGLEAAIRTCVREMRSELQSQIFDKLPELINEAIHTAPATAYAWGDKDQGGLMWASYKAVVRRDGVFQSAAAGHRDFNADLVSPIKIKLATGWERAFQVRLPKAVDTYIKNSSTLLHGFHEAIKEYTKTKGVTLANLPILETQIGNFEQLFKDLGGALLIQMTELQREANRDFTPCIAKVMHTAYSACTDESGSGQYKRMKEHMANYVDQERDNMFREVLETVVKHLDDLCKALQESMEAKADEILVLMNRDYTRVLGGVDGSQPVYLQSKEASELRSEVREILEGVSAQFEPIANADIARDEAAKTNDACSEGEERSNVNAQETRSIFDSTHEIVEDAVDGADSTNIQPSVKKQKDDTVTKHANLRATVEDDIDEAM</sequence>
<feature type="compositionally biased region" description="Acidic residues" evidence="2">
    <location>
        <begin position="776"/>
        <end position="788"/>
    </location>
</feature>
<dbReference type="EMBL" id="PDXA01000023">
    <property type="protein sequence ID" value="RYN48333.1"/>
    <property type="molecule type" value="Genomic_DNA"/>
</dbReference>
<dbReference type="PANTHER" id="PTHR36681:SF3">
    <property type="entry name" value="NUCLEAR GTPASE, GERMINAL CENTER-ASSOCIATED, TANDEM DUPLICATE 3"/>
    <property type="match status" value="1"/>
</dbReference>
<evidence type="ECO:0000256" key="2">
    <source>
        <dbReference type="SAM" id="MobiDB-lite"/>
    </source>
</evidence>
<feature type="region of interest" description="Disordered" evidence="2">
    <location>
        <begin position="1356"/>
        <end position="1381"/>
    </location>
</feature>
<keyword evidence="1" id="KW-0175">Coiled coil</keyword>
<accession>A0A4Q4ME32</accession>
<dbReference type="InterPro" id="IPR027417">
    <property type="entry name" value="P-loop_NTPase"/>
</dbReference>
<reference evidence="6" key="1">
    <citation type="journal article" date="2019" name="bioRxiv">
        <title>Genomics, evolutionary history and diagnostics of the Alternaria alternata species group including apple and Asian pear pathotypes.</title>
        <authorList>
            <person name="Armitage A.D."/>
            <person name="Cockerton H.M."/>
            <person name="Sreenivasaprasad S."/>
            <person name="Woodhall J.W."/>
            <person name="Lane C.R."/>
            <person name="Harrison R.J."/>
            <person name="Clarkson J.P."/>
        </authorList>
    </citation>
    <scope>NUCLEOTIDE SEQUENCE [LARGE SCALE GENOMIC DNA]</scope>
    <source>
        <strain evidence="6">FERA 1082</strain>
    </source>
</reference>
<dbReference type="Gene3D" id="3.40.50.300">
    <property type="entry name" value="P-loop containing nucleotide triphosphate hydrolases"/>
    <property type="match status" value="1"/>
</dbReference>
<name>A0A4Q4ME32_9PLEO</name>
<feature type="region of interest" description="Disordered" evidence="2">
    <location>
        <begin position="748"/>
        <end position="799"/>
    </location>
</feature>
<dbReference type="Pfam" id="PF00350">
    <property type="entry name" value="Dynamin_N"/>
    <property type="match status" value="1"/>
</dbReference>
<feature type="compositionally biased region" description="Polar residues" evidence="2">
    <location>
        <begin position="160"/>
        <end position="181"/>
    </location>
</feature>
<feature type="compositionally biased region" description="Basic residues" evidence="2">
    <location>
        <begin position="755"/>
        <end position="772"/>
    </location>
</feature>
<feature type="region of interest" description="Disordered" evidence="2">
    <location>
        <begin position="550"/>
        <end position="571"/>
    </location>
</feature>
<feature type="region of interest" description="Disordered" evidence="2">
    <location>
        <begin position="138"/>
        <end position="181"/>
    </location>
</feature>
<comment type="caution">
    <text evidence="5">The sequence shown here is derived from an EMBL/GenBank/DDBJ whole genome shotgun (WGS) entry which is preliminary data.</text>
</comment>
<evidence type="ECO:0008006" key="7">
    <source>
        <dbReference type="Google" id="ProtNLM"/>
    </source>
</evidence>